<dbReference type="Proteomes" id="UP000830835">
    <property type="component" value="Unassembled WGS sequence"/>
</dbReference>
<dbReference type="InterPro" id="IPR029045">
    <property type="entry name" value="ClpP/crotonase-like_dom_sf"/>
</dbReference>
<organism evidence="2 3">
    <name type="scientific">Thermostichus vulcanus str. 'Rupite'</name>
    <dbReference type="NCBI Taxonomy" id="2813851"/>
    <lineage>
        <taxon>Bacteria</taxon>
        <taxon>Bacillati</taxon>
        <taxon>Cyanobacteriota</taxon>
        <taxon>Cyanophyceae</taxon>
        <taxon>Thermostichales</taxon>
        <taxon>Thermostichaceae</taxon>
        <taxon>Thermostichus</taxon>
    </lineage>
</organism>
<comment type="caution">
    <text evidence="2">The sequence shown here is derived from an EMBL/GenBank/DDBJ whole genome shotgun (WGS) entry which is preliminary data.</text>
</comment>
<reference evidence="2" key="1">
    <citation type="submission" date="2021-02" db="EMBL/GenBank/DDBJ databases">
        <title>The CRISPR/cas machinery reduction and long-range gene transfer in the hot spring cyanobacterium Synechococcus.</title>
        <authorList>
            <person name="Dvorak P."/>
            <person name="Jahodarova E."/>
            <person name="Hasler P."/>
            <person name="Poulickova A."/>
        </authorList>
    </citation>
    <scope>NUCLEOTIDE SEQUENCE</scope>
    <source>
        <strain evidence="2">Rupite</strain>
    </source>
</reference>
<evidence type="ECO:0000313" key="3">
    <source>
        <dbReference type="Proteomes" id="UP000830835"/>
    </source>
</evidence>
<feature type="domain" description="Tail specific protease" evidence="1">
    <location>
        <begin position="148"/>
        <end position="357"/>
    </location>
</feature>
<dbReference type="Pfam" id="PF03572">
    <property type="entry name" value="Peptidase_S41"/>
    <property type="match status" value="1"/>
</dbReference>
<dbReference type="SUPFAM" id="SSF52096">
    <property type="entry name" value="ClpP/crotonase"/>
    <property type="match status" value="1"/>
</dbReference>
<dbReference type="SMART" id="SM00245">
    <property type="entry name" value="TSPc"/>
    <property type="match status" value="1"/>
</dbReference>
<accession>A0ABT0CDD5</accession>
<evidence type="ECO:0000313" key="2">
    <source>
        <dbReference type="EMBL" id="MCJ2543776.1"/>
    </source>
</evidence>
<sequence>MKGFAATGRHDLLVRPEGNNGYAPPAGRCKRAIGIWGILTVVGGILPSTVAGQSALPPVPVVPSLGEPNDPVLAPFPEQVPLPEPGIPATPTDAAPLPPREPVGLDLRHLVGLFINESLDAGSQAAAVSYNDLYTRLLARGYGDPRPPIEVEYELIQETLKEYGDPVDRFLDPEAFKSLLNRPRPPLQAQVIAPRIVYLAVPDLTPATAQQIRQTLYTQDYSRGIILDLRGSVGYDPQVVADVARLFLPRSIQPLLITEDRFGEPTAWNSENLPIAAGIPLAVLVDGNTRQGATLLAAQLGSSGNTVVLGQPTQGSERQTKFFVLPSGAAVELAVANWKTGDGRSLDQGLVPLQTVEGDETLWLNAGIEALAVPPRRPTLPPRPTVFVQEGRIGRFQLGMDTRNVDTHLLGNVDQISAESRANVFQPNSDLKLFYLQDYILFTYRHPGIIDSFFANRIYTTHPEAMTSEGIRIGSTYTEVTEVYGKPGENGYNEVVPYPQGSREYLRDDRYYVNYDALGLAFAFEVGSNRVTAIGLFKPGN</sequence>
<gene>
    <name evidence="2" type="ORF">JX360_12820</name>
</gene>
<evidence type="ECO:0000259" key="1">
    <source>
        <dbReference type="SMART" id="SM00245"/>
    </source>
</evidence>
<keyword evidence="3" id="KW-1185">Reference proteome</keyword>
<proteinExistence type="predicted"/>
<name>A0ABT0CDD5_THEVL</name>
<dbReference type="Gene3D" id="3.90.226.10">
    <property type="entry name" value="2-enoyl-CoA Hydratase, Chain A, domain 1"/>
    <property type="match status" value="1"/>
</dbReference>
<dbReference type="RefSeq" id="WP_244351584.1">
    <property type="nucleotide sequence ID" value="NZ_JAFIRA010000036.1"/>
</dbReference>
<protein>
    <submittedName>
        <fullName evidence="2">S41 family peptidase</fullName>
    </submittedName>
</protein>
<dbReference type="PANTHER" id="PTHR32060:SF30">
    <property type="entry name" value="CARBOXY-TERMINAL PROCESSING PROTEASE CTPA"/>
    <property type="match status" value="1"/>
</dbReference>
<dbReference type="PANTHER" id="PTHR32060">
    <property type="entry name" value="TAIL-SPECIFIC PROTEASE"/>
    <property type="match status" value="1"/>
</dbReference>
<dbReference type="InterPro" id="IPR005151">
    <property type="entry name" value="Tail-specific_protease"/>
</dbReference>
<dbReference type="EMBL" id="JAFIRA010000036">
    <property type="protein sequence ID" value="MCJ2543776.1"/>
    <property type="molecule type" value="Genomic_DNA"/>
</dbReference>